<sequence length="46" mass="5226">MAAGDEKTFTVKTSKGFVETFRKLDEEYEGLKARREAAIRKGDCEI</sequence>
<evidence type="ECO:0000313" key="1">
    <source>
        <dbReference type="EMBL" id="VAW02176.1"/>
    </source>
</evidence>
<name>A0A3B0T5H1_9ZZZZ</name>
<feature type="non-terminal residue" evidence="1">
    <location>
        <position position="46"/>
    </location>
</feature>
<dbReference type="EMBL" id="UOEF01000342">
    <property type="protein sequence ID" value="VAW02176.1"/>
    <property type="molecule type" value="Genomic_DNA"/>
</dbReference>
<organism evidence="1">
    <name type="scientific">hydrothermal vent metagenome</name>
    <dbReference type="NCBI Taxonomy" id="652676"/>
    <lineage>
        <taxon>unclassified sequences</taxon>
        <taxon>metagenomes</taxon>
        <taxon>ecological metagenomes</taxon>
    </lineage>
</organism>
<dbReference type="AlphaFoldDB" id="A0A3B0T5H1"/>
<proteinExistence type="predicted"/>
<accession>A0A3B0T5H1</accession>
<protein>
    <submittedName>
        <fullName evidence="1">Uncharacterized protein</fullName>
    </submittedName>
</protein>
<gene>
    <name evidence="1" type="ORF">MNBD_ALPHA04-363</name>
</gene>
<reference evidence="1" key="1">
    <citation type="submission" date="2018-06" db="EMBL/GenBank/DDBJ databases">
        <authorList>
            <person name="Zhirakovskaya E."/>
        </authorList>
    </citation>
    <scope>NUCLEOTIDE SEQUENCE</scope>
</reference>